<accession>A0A140E0W3</accession>
<dbReference type="InterPro" id="IPR048545">
    <property type="entry name" value="L544-like_helical"/>
</dbReference>
<dbReference type="EMBL" id="KF959826">
    <property type="protein sequence ID" value="AMK61938.1"/>
    <property type="molecule type" value="Genomic_DNA"/>
</dbReference>
<keyword evidence="3" id="KW-0648">Protein biosynthesis</keyword>
<feature type="domain" description="L544-like helical" evidence="2">
    <location>
        <begin position="213"/>
        <end position="356"/>
    </location>
</feature>
<proteinExistence type="predicted"/>
<protein>
    <submittedName>
        <fullName evidence="3">Transcription initiation factor TFIIB</fullName>
    </submittedName>
</protein>
<reference evidence="3 4" key="1">
    <citation type="journal article" date="2014" name="Virol. J.">
        <title>Samba virus: a novel mimivirus from a giant rain forest, the Brazilian Amazon.</title>
        <authorList>
            <person name="Campos R.K."/>
            <person name="Boratto P.V."/>
            <person name="Assis F.L."/>
            <person name="Aguiar E.R."/>
            <person name="Silva L.C."/>
            <person name="Albarnaz J.D."/>
            <person name="Dornas F.P."/>
            <person name="Trindade G.S."/>
            <person name="Ferreira P.P."/>
            <person name="Marques J.T."/>
            <person name="Robert C."/>
            <person name="Raoult D."/>
            <person name="Kroon E.G."/>
            <person name="La Scola B."/>
            <person name="Abrahao J.S."/>
        </authorList>
    </citation>
    <scope>NUCLEOTIDE SEQUENCE [LARGE SCALE GENOMIC DNA]</scope>
</reference>
<sequence>MRMLIFTYKLERYIKNKILPKILVVPDRDKYQIKGSFRRRIPYITDIDIVNNVHPEYDDTNIYQRIVDLINSFTNDNQIKLIYVICGTDDRFLLTEYSDEEIEKIKILLNPTELVELNNVLSKYQDDLNKKVFYINEIIWDLYKLRWTSSEVLAGKKILRGGIEVSFQDVVKNNSILLLQYFVKIEYYPIGFDIAVRYKPINLITAYQNAAFYQLKLANYSKEYYFMLFPLRFYFKNDPTISKQLEYIIETKFGLYKQLLVRIDSYRTIYESGNLDLDTAKSIIISIIKDIRKLNGIDMNIIDKIQEVSNNSAGQDKIIAWNTLLTQLYTNINKSVNKQSKKYFTRYINIIPKEDRKLCCLEEEHVLQSGGINFESTNFLTKKKLIY</sequence>
<dbReference type="Pfam" id="PF21655">
    <property type="entry name" value="L544_NTransf"/>
    <property type="match status" value="1"/>
</dbReference>
<feature type="domain" description="L544-like nucleotidyltransferase" evidence="1">
    <location>
        <begin position="6"/>
        <end position="198"/>
    </location>
</feature>
<evidence type="ECO:0000259" key="1">
    <source>
        <dbReference type="Pfam" id="PF21655"/>
    </source>
</evidence>
<name>A0A140E0W3_MIMIV</name>
<evidence type="ECO:0000313" key="4">
    <source>
        <dbReference type="Proteomes" id="UP000240935"/>
    </source>
</evidence>
<evidence type="ECO:0000313" key="3">
    <source>
        <dbReference type="EMBL" id="AMK61938.1"/>
    </source>
</evidence>
<evidence type="ECO:0000259" key="2">
    <source>
        <dbReference type="Pfam" id="PF21657"/>
    </source>
</evidence>
<dbReference type="SMR" id="A0A140E0W3"/>
<organism evidence="3 4">
    <name type="scientific">Samba virus</name>
    <dbReference type="NCBI Taxonomy" id="1461100"/>
    <lineage>
        <taxon>Viruses</taxon>
        <taxon>Varidnaviria</taxon>
        <taxon>Bamfordvirae</taxon>
        <taxon>Nucleocytoviricota</taxon>
        <taxon>Megaviricetes</taxon>
        <taxon>Imitervirales</taxon>
        <taxon>Mimiviridae</taxon>
        <taxon>Megamimivirinae</taxon>
        <taxon>Mimivirus</taxon>
        <taxon>Mimivirus bradfordmassiliense</taxon>
    </lineage>
</organism>
<dbReference type="Proteomes" id="UP000240935">
    <property type="component" value="Segment"/>
</dbReference>
<keyword evidence="3" id="KW-0396">Initiation factor</keyword>
<dbReference type="Pfam" id="PF21657">
    <property type="entry name" value="L544_helical"/>
    <property type="match status" value="1"/>
</dbReference>
<dbReference type="InterPro" id="IPR048543">
    <property type="entry name" value="L544-like_NTransf"/>
</dbReference>